<proteinExistence type="predicted"/>
<reference evidence="2" key="1">
    <citation type="journal article" date="2008" name="Nature">
        <title>The amphioxus genome and the evolution of the chordate karyotype.</title>
        <authorList>
            <consortium name="US DOE Joint Genome Institute (JGI-PGF)"/>
            <person name="Putnam N.H."/>
            <person name="Butts T."/>
            <person name="Ferrier D.E.K."/>
            <person name="Furlong R.F."/>
            <person name="Hellsten U."/>
            <person name="Kawashima T."/>
            <person name="Robinson-Rechavi M."/>
            <person name="Shoguchi E."/>
            <person name="Terry A."/>
            <person name="Yu J.-K."/>
            <person name="Benito-Gutierrez E.L."/>
            <person name="Dubchak I."/>
            <person name="Garcia-Fernandez J."/>
            <person name="Gibson-Brown J.J."/>
            <person name="Grigoriev I.V."/>
            <person name="Horton A.C."/>
            <person name="de Jong P.J."/>
            <person name="Jurka J."/>
            <person name="Kapitonov V.V."/>
            <person name="Kohara Y."/>
            <person name="Kuroki Y."/>
            <person name="Lindquist E."/>
            <person name="Lucas S."/>
            <person name="Osoegawa K."/>
            <person name="Pennacchio L.A."/>
            <person name="Salamov A.A."/>
            <person name="Satou Y."/>
            <person name="Sauka-Spengler T."/>
            <person name="Schmutz J."/>
            <person name="Shin-I T."/>
            <person name="Toyoda A."/>
            <person name="Bronner-Fraser M."/>
            <person name="Fujiyama A."/>
            <person name="Holland L.Z."/>
            <person name="Holland P.W.H."/>
            <person name="Satoh N."/>
            <person name="Rokhsar D.S."/>
        </authorList>
    </citation>
    <scope>NUCLEOTIDE SEQUENCE [LARGE SCALE GENOMIC DNA]</scope>
    <source>
        <strain evidence="2">S238N-H82</strain>
        <tissue evidence="2">Testes</tissue>
    </source>
</reference>
<gene>
    <name evidence="2" type="ORF">BRAFLDRAFT_82120</name>
</gene>
<protein>
    <submittedName>
        <fullName evidence="2">Uncharacterized protein</fullName>
    </submittedName>
</protein>
<dbReference type="AlphaFoldDB" id="C3Z4U2"/>
<accession>C3Z4U2</accession>
<feature type="region of interest" description="Disordered" evidence="1">
    <location>
        <begin position="150"/>
        <end position="177"/>
    </location>
</feature>
<evidence type="ECO:0000256" key="1">
    <source>
        <dbReference type="SAM" id="MobiDB-lite"/>
    </source>
</evidence>
<dbReference type="InParanoid" id="C3Z4U2"/>
<dbReference type="EMBL" id="GG666582">
    <property type="protein sequence ID" value="EEN52299.1"/>
    <property type="molecule type" value="Genomic_DNA"/>
</dbReference>
<organism>
    <name type="scientific">Branchiostoma floridae</name>
    <name type="common">Florida lancelet</name>
    <name type="synonym">Amphioxus</name>
    <dbReference type="NCBI Taxonomy" id="7739"/>
    <lineage>
        <taxon>Eukaryota</taxon>
        <taxon>Metazoa</taxon>
        <taxon>Chordata</taxon>
        <taxon>Cephalochordata</taxon>
        <taxon>Leptocardii</taxon>
        <taxon>Amphioxiformes</taxon>
        <taxon>Branchiostomatidae</taxon>
        <taxon>Branchiostoma</taxon>
    </lineage>
</organism>
<sequence length="177" mass="19304">MAIWGMSLFLKGVKKQSACHLSFSSLDLCGPTNTGSSWKTMLGRLQQTVSYSGANGKGRKTMEREVCSICTDPGARDVRQKIREIASHLGAIPGRGEGRNESIGLKTSSPKHRHRLCDLVLIGPFSSYQIQKKLNLLDKGGNQPYTCCGQDSCSPPRPPTSTHHSGLPDMHINQQDP</sequence>
<name>C3Z4U2_BRAFL</name>
<evidence type="ECO:0000313" key="2">
    <source>
        <dbReference type="EMBL" id="EEN52299.1"/>
    </source>
</evidence>